<dbReference type="OrthoDB" id="10458124at2759"/>
<feature type="compositionally biased region" description="Polar residues" evidence="1">
    <location>
        <begin position="62"/>
        <end position="85"/>
    </location>
</feature>
<proteinExistence type="predicted"/>
<evidence type="ECO:0000313" key="4">
    <source>
        <dbReference type="WBParaSite" id="ECPE_0001204401-mRNA-1"/>
    </source>
</evidence>
<reference evidence="4" key="1">
    <citation type="submission" date="2016-06" db="UniProtKB">
        <authorList>
            <consortium name="WormBaseParasite"/>
        </authorList>
    </citation>
    <scope>IDENTIFICATION</scope>
</reference>
<organism evidence="4">
    <name type="scientific">Echinostoma caproni</name>
    <dbReference type="NCBI Taxonomy" id="27848"/>
    <lineage>
        <taxon>Eukaryota</taxon>
        <taxon>Metazoa</taxon>
        <taxon>Spiralia</taxon>
        <taxon>Lophotrochozoa</taxon>
        <taxon>Platyhelminthes</taxon>
        <taxon>Trematoda</taxon>
        <taxon>Digenea</taxon>
        <taxon>Plagiorchiida</taxon>
        <taxon>Echinostomata</taxon>
        <taxon>Echinostomatoidea</taxon>
        <taxon>Echinostomatidae</taxon>
        <taxon>Echinostoma</taxon>
    </lineage>
</organism>
<evidence type="ECO:0000256" key="1">
    <source>
        <dbReference type="SAM" id="MobiDB-lite"/>
    </source>
</evidence>
<dbReference type="WBParaSite" id="ECPE_0001204401-mRNA-1">
    <property type="protein sequence ID" value="ECPE_0001204401-mRNA-1"/>
    <property type="gene ID" value="ECPE_0001204401"/>
</dbReference>
<feature type="region of interest" description="Disordered" evidence="1">
    <location>
        <begin position="1"/>
        <end position="37"/>
    </location>
</feature>
<name>A0A183AYH4_9TREM</name>
<dbReference type="EMBL" id="UZAN01051977">
    <property type="protein sequence ID" value="VDP89226.1"/>
    <property type="molecule type" value="Genomic_DNA"/>
</dbReference>
<reference evidence="2 3" key="2">
    <citation type="submission" date="2018-11" db="EMBL/GenBank/DDBJ databases">
        <authorList>
            <consortium name="Pathogen Informatics"/>
        </authorList>
    </citation>
    <scope>NUCLEOTIDE SEQUENCE [LARGE SCALE GENOMIC DNA]</scope>
    <source>
        <strain evidence="2 3">Egypt</strain>
    </source>
</reference>
<evidence type="ECO:0000313" key="2">
    <source>
        <dbReference type="EMBL" id="VDP89226.1"/>
    </source>
</evidence>
<keyword evidence="3" id="KW-1185">Reference proteome</keyword>
<dbReference type="Proteomes" id="UP000272942">
    <property type="component" value="Unassembled WGS sequence"/>
</dbReference>
<evidence type="ECO:0000313" key="3">
    <source>
        <dbReference type="Proteomes" id="UP000272942"/>
    </source>
</evidence>
<protein>
    <submittedName>
        <fullName evidence="4">CKK domain-containing protein</fullName>
    </submittedName>
</protein>
<feature type="compositionally biased region" description="Polar residues" evidence="1">
    <location>
        <begin position="110"/>
        <end position="121"/>
    </location>
</feature>
<gene>
    <name evidence="2" type="ORF">ECPE_LOCUS12009</name>
</gene>
<feature type="compositionally biased region" description="Polar residues" evidence="1">
    <location>
        <begin position="17"/>
        <end position="37"/>
    </location>
</feature>
<accession>A0A183AYH4</accession>
<feature type="region of interest" description="Disordered" evidence="1">
    <location>
        <begin position="62"/>
        <end position="121"/>
    </location>
</feature>
<dbReference type="AlphaFoldDB" id="A0A183AYH4"/>
<sequence length="186" mass="20130">MELPQNTTHSPKDSGSKTKILSYSKMNQHGTVKQSDQLVDSSLPATLLVPTESGTYDRNLASSRALSVEPPTSSSLTMDKSSGSTRLKAHKKSITESGLTKLSARHHSPSPLTSTVPDRTGTLKSTSYIDIHQKSSRQGGHALRCASSMTGKRATFDPICKATREASQSQPDELYNDSSLVRYCKC</sequence>